<feature type="binding site" evidence="14">
    <location>
        <position position="329"/>
    </location>
    <ligand>
        <name>Zn(2+)</name>
        <dbReference type="ChEBI" id="CHEBI:29105"/>
        <note>catalytic</note>
    </ligand>
</feature>
<dbReference type="FunFam" id="3.30.54.20:FF:000002">
    <property type="entry name" value="Threonine--tRNA ligase"/>
    <property type="match status" value="1"/>
</dbReference>
<evidence type="ECO:0000256" key="3">
    <source>
        <dbReference type="ARBA" id="ARBA00022490"/>
    </source>
</evidence>
<dbReference type="InterPro" id="IPR033728">
    <property type="entry name" value="ThrRS_core"/>
</dbReference>
<feature type="domain" description="Aminoacyl-transfer RNA synthetases class-II family profile" evidence="15">
    <location>
        <begin position="257"/>
        <end position="528"/>
    </location>
</feature>
<evidence type="ECO:0000256" key="9">
    <source>
        <dbReference type="ARBA" id="ARBA00022840"/>
    </source>
</evidence>
<dbReference type="InterPro" id="IPR004095">
    <property type="entry name" value="TGS"/>
</dbReference>
<dbReference type="SUPFAM" id="SSF55186">
    <property type="entry name" value="ThrRS/AlaRS common domain"/>
    <property type="match status" value="1"/>
</dbReference>
<dbReference type="GO" id="GO:0000049">
    <property type="term" value="F:tRNA binding"/>
    <property type="evidence" value="ECO:0007669"/>
    <property type="project" value="UniProtKB-KW"/>
</dbReference>
<comment type="subunit">
    <text evidence="14">Homodimer.</text>
</comment>
<dbReference type="InterPro" id="IPR018163">
    <property type="entry name" value="Thr/Ala-tRNA-synth_IIc_edit"/>
</dbReference>
<dbReference type="InterPro" id="IPR036621">
    <property type="entry name" value="Anticodon-bd_dom_sf"/>
</dbReference>
<dbReference type="SUPFAM" id="SSF81271">
    <property type="entry name" value="TGS-like"/>
    <property type="match status" value="1"/>
</dbReference>
<dbReference type="InterPro" id="IPR012675">
    <property type="entry name" value="Beta-grasp_dom_sf"/>
</dbReference>
<dbReference type="PRINTS" id="PR01047">
    <property type="entry name" value="TRNASYNTHTHR"/>
</dbReference>
<keyword evidence="8 14" id="KW-0862">Zinc</keyword>
<dbReference type="InterPro" id="IPR004154">
    <property type="entry name" value="Anticodon-bd"/>
</dbReference>
<dbReference type="Pfam" id="PF02824">
    <property type="entry name" value="TGS"/>
    <property type="match status" value="1"/>
</dbReference>
<dbReference type="Gene3D" id="3.30.930.10">
    <property type="entry name" value="Bira Bifunctional Protein, Domain 2"/>
    <property type="match status" value="1"/>
</dbReference>
<protein>
    <recommendedName>
        <fullName evidence="14">Threonine--tRNA ligase</fullName>
        <ecNumber evidence="14">6.1.1.3</ecNumber>
    </recommendedName>
    <alternativeName>
        <fullName evidence="14">Threonyl-tRNA synthetase</fullName>
        <shortName evidence="14">ThrRS</shortName>
    </alternativeName>
</protein>
<dbReference type="FunFam" id="3.30.980.10:FF:000005">
    <property type="entry name" value="Threonyl-tRNA synthetase, mitochondrial"/>
    <property type="match status" value="1"/>
</dbReference>
<dbReference type="SUPFAM" id="SSF52954">
    <property type="entry name" value="Class II aaRS ABD-related"/>
    <property type="match status" value="1"/>
</dbReference>
<dbReference type="EC" id="6.1.1.3" evidence="14"/>
<keyword evidence="18" id="KW-1185">Reference proteome</keyword>
<dbReference type="Gene3D" id="3.10.20.30">
    <property type="match status" value="1"/>
</dbReference>
<comment type="cofactor">
    <cofactor evidence="14">
        <name>Zn(2+)</name>
        <dbReference type="ChEBI" id="CHEBI:29105"/>
    </cofactor>
    <text evidence="14">Binds 1 zinc ion per subunit.</text>
</comment>
<evidence type="ECO:0000256" key="8">
    <source>
        <dbReference type="ARBA" id="ARBA00022833"/>
    </source>
</evidence>
<evidence type="ECO:0000313" key="17">
    <source>
        <dbReference type="EMBL" id="MCJ8500152.1"/>
    </source>
</evidence>
<accession>A0AA41R0X8</accession>
<dbReference type="CDD" id="cd00860">
    <property type="entry name" value="ThrRS_anticodon"/>
    <property type="match status" value="1"/>
</dbReference>
<evidence type="ECO:0000256" key="12">
    <source>
        <dbReference type="ARBA" id="ARBA00023146"/>
    </source>
</evidence>
<dbReference type="AlphaFoldDB" id="A0AA41R0X8"/>
<dbReference type="GO" id="GO:0046872">
    <property type="term" value="F:metal ion binding"/>
    <property type="evidence" value="ECO:0007669"/>
    <property type="project" value="UniProtKB-KW"/>
</dbReference>
<comment type="caution">
    <text evidence="14">Lacks conserved residue(s) required for the propagation of feature annotation.</text>
</comment>
<dbReference type="CDD" id="cd00771">
    <property type="entry name" value="ThrRS_core"/>
    <property type="match status" value="1"/>
</dbReference>
<comment type="similarity">
    <text evidence="2 14">Belongs to the class-II aminoacyl-tRNA synthetase family.</text>
</comment>
<dbReference type="InterPro" id="IPR012947">
    <property type="entry name" value="tRNA_SAD"/>
</dbReference>
<dbReference type="InterPro" id="IPR006195">
    <property type="entry name" value="aa-tRNA-synth_II"/>
</dbReference>
<evidence type="ECO:0000256" key="14">
    <source>
        <dbReference type="HAMAP-Rule" id="MF_00184"/>
    </source>
</evidence>
<keyword evidence="4 14" id="KW-0820">tRNA-binding</keyword>
<proteinExistence type="inferred from homology"/>
<dbReference type="FunFam" id="3.40.50.800:FF:000001">
    <property type="entry name" value="Threonine--tRNA ligase"/>
    <property type="match status" value="1"/>
</dbReference>
<evidence type="ECO:0000256" key="11">
    <source>
        <dbReference type="ARBA" id="ARBA00022917"/>
    </source>
</evidence>
<evidence type="ECO:0000256" key="5">
    <source>
        <dbReference type="ARBA" id="ARBA00022598"/>
    </source>
</evidence>
<keyword evidence="6 14" id="KW-0479">Metal-binding</keyword>
<dbReference type="RefSeq" id="WP_246903976.1">
    <property type="nucleotide sequence ID" value="NZ_JALJRB010000005.1"/>
</dbReference>
<keyword evidence="11 14" id="KW-0648">Protein biosynthesis</keyword>
<evidence type="ECO:0000256" key="10">
    <source>
        <dbReference type="ARBA" id="ARBA00022884"/>
    </source>
</evidence>
<dbReference type="SUPFAM" id="SSF55681">
    <property type="entry name" value="Class II aaRS and biotin synthetases"/>
    <property type="match status" value="1"/>
</dbReference>
<dbReference type="InterPro" id="IPR012676">
    <property type="entry name" value="TGS-like"/>
</dbReference>
<dbReference type="CDD" id="cd01667">
    <property type="entry name" value="TGS_ThrRS"/>
    <property type="match status" value="1"/>
</dbReference>
<name>A0AA41R0X8_9BACT</name>
<dbReference type="Pfam" id="PF07973">
    <property type="entry name" value="tRNA_SAD"/>
    <property type="match status" value="1"/>
</dbReference>
<dbReference type="Gene3D" id="3.30.980.10">
    <property type="entry name" value="Threonyl-trna Synthetase, Chain A, domain 2"/>
    <property type="match status" value="1"/>
</dbReference>
<dbReference type="PANTHER" id="PTHR11451:SF44">
    <property type="entry name" value="THREONINE--TRNA LIGASE, CHLOROPLASTIC_MITOCHONDRIAL 2"/>
    <property type="match status" value="1"/>
</dbReference>
<dbReference type="GO" id="GO:0005524">
    <property type="term" value="F:ATP binding"/>
    <property type="evidence" value="ECO:0007669"/>
    <property type="project" value="UniProtKB-UniRule"/>
</dbReference>
<dbReference type="HAMAP" id="MF_00184">
    <property type="entry name" value="Thr_tRNA_synth"/>
    <property type="match status" value="1"/>
</dbReference>
<keyword evidence="12 14" id="KW-0030">Aminoacyl-tRNA synthetase</keyword>
<evidence type="ECO:0000256" key="1">
    <source>
        <dbReference type="ARBA" id="ARBA00004496"/>
    </source>
</evidence>
<comment type="catalytic activity">
    <reaction evidence="13 14">
        <text>tRNA(Thr) + L-threonine + ATP = L-threonyl-tRNA(Thr) + AMP + diphosphate + H(+)</text>
        <dbReference type="Rhea" id="RHEA:24624"/>
        <dbReference type="Rhea" id="RHEA-COMP:9670"/>
        <dbReference type="Rhea" id="RHEA-COMP:9704"/>
        <dbReference type="ChEBI" id="CHEBI:15378"/>
        <dbReference type="ChEBI" id="CHEBI:30616"/>
        <dbReference type="ChEBI" id="CHEBI:33019"/>
        <dbReference type="ChEBI" id="CHEBI:57926"/>
        <dbReference type="ChEBI" id="CHEBI:78442"/>
        <dbReference type="ChEBI" id="CHEBI:78534"/>
        <dbReference type="ChEBI" id="CHEBI:456215"/>
        <dbReference type="EC" id="6.1.1.3"/>
    </reaction>
</comment>
<dbReference type="Gene3D" id="3.30.54.20">
    <property type="match status" value="1"/>
</dbReference>
<dbReference type="FunFam" id="3.30.930.10:FF:000019">
    <property type="entry name" value="Threonine--tRNA ligase"/>
    <property type="match status" value="1"/>
</dbReference>
<dbReference type="Pfam" id="PF00587">
    <property type="entry name" value="tRNA-synt_2b"/>
    <property type="match status" value="1"/>
</dbReference>
<organism evidence="17 18">
    <name type="scientific">Desulfatitalea alkaliphila</name>
    <dbReference type="NCBI Taxonomy" id="2929485"/>
    <lineage>
        <taxon>Bacteria</taxon>
        <taxon>Pseudomonadati</taxon>
        <taxon>Thermodesulfobacteriota</taxon>
        <taxon>Desulfobacteria</taxon>
        <taxon>Desulfobacterales</taxon>
        <taxon>Desulfosarcinaceae</taxon>
        <taxon>Desulfatitalea</taxon>
    </lineage>
</organism>
<keyword evidence="9 14" id="KW-0067">ATP-binding</keyword>
<dbReference type="Pfam" id="PF03129">
    <property type="entry name" value="HGTP_anticodon"/>
    <property type="match status" value="1"/>
</dbReference>
<feature type="domain" description="TGS" evidence="16">
    <location>
        <begin position="1"/>
        <end position="61"/>
    </location>
</feature>
<sequence>MINITLPDGGIKQFDQPPTGLDVAQSISEGFARNCVAMVLDERLMDLDRTIDGDGAVRFITTKDPEGLEIMRHSAAHVMAQAILRLYPDAKLTIGPVVEEGFYYDIDMPPVSEEDFARIEAEMKKIVQEKLPIRREEVAKDEALRIYRDEPYKLEMLKDLADGTISIYRQGDFFDLCRGPHVPHTGFVKAFKLMKASGAYWRADQTKAQLQRVYGIAFFDKKDLKAHLAFIEEARKRNHRRIGTALDLFSFRDEAPGMAFFHPKGMAIWNALLDYWRLEHRAAGYVETKTPILLQRKLWERSGHWENYRENMYTAVIDEIDYAIKPMNCPGGMLLFGRKHHSYRDLPVRAAEVGLVHRHELSGVLNGLFRVRAFHQDDAHIFMTPDQIQPEILGVLRLVDKIYSTFGLGFHLELSTRPAKSIGTDAQWETATEGLKAALAEYGADYKVNEGDGAFYGPKIDIHIKDALGRTWQCGTVQLDMSLPERFDLSYIGADNERHRPIMIHRVIYGSIERFFGILVEHFAGQFPLWLAPVQAGVLPLNDDLLPFARSVAERLETLGIRTEVDHRSESLNKKVRDAQLNKIPLILTCGNKEKESGTISVRTLDGQVRQGVPMASFEQLVLDNISRRTLSFDGLQG</sequence>
<evidence type="ECO:0000259" key="15">
    <source>
        <dbReference type="PROSITE" id="PS50862"/>
    </source>
</evidence>
<dbReference type="Gene3D" id="3.40.50.800">
    <property type="entry name" value="Anticodon-binding domain"/>
    <property type="match status" value="1"/>
</dbReference>
<dbReference type="Proteomes" id="UP001165427">
    <property type="component" value="Unassembled WGS sequence"/>
</dbReference>
<feature type="binding site" evidence="14">
    <location>
        <position position="505"/>
    </location>
    <ligand>
        <name>Zn(2+)</name>
        <dbReference type="ChEBI" id="CHEBI:29105"/>
        <note>catalytic</note>
    </ligand>
</feature>
<gene>
    <name evidence="14 17" type="primary">thrS</name>
    <name evidence="17" type="ORF">MRX98_06160</name>
</gene>
<dbReference type="PROSITE" id="PS51880">
    <property type="entry name" value="TGS"/>
    <property type="match status" value="1"/>
</dbReference>
<dbReference type="PROSITE" id="PS50862">
    <property type="entry name" value="AA_TRNA_LIGASE_II"/>
    <property type="match status" value="1"/>
</dbReference>
<evidence type="ECO:0000256" key="13">
    <source>
        <dbReference type="ARBA" id="ARBA00049515"/>
    </source>
</evidence>
<evidence type="ECO:0000259" key="16">
    <source>
        <dbReference type="PROSITE" id="PS51880"/>
    </source>
</evidence>
<dbReference type="NCBIfam" id="TIGR00418">
    <property type="entry name" value="thrS"/>
    <property type="match status" value="1"/>
</dbReference>
<dbReference type="PANTHER" id="PTHR11451">
    <property type="entry name" value="THREONINE-TRNA LIGASE"/>
    <property type="match status" value="1"/>
</dbReference>
<keyword evidence="5 14" id="KW-0436">Ligase</keyword>
<dbReference type="SMART" id="SM00863">
    <property type="entry name" value="tRNA_SAD"/>
    <property type="match status" value="1"/>
</dbReference>
<dbReference type="EMBL" id="JALJRB010000005">
    <property type="protein sequence ID" value="MCJ8500152.1"/>
    <property type="molecule type" value="Genomic_DNA"/>
</dbReference>
<dbReference type="GO" id="GO:0006435">
    <property type="term" value="P:threonyl-tRNA aminoacylation"/>
    <property type="evidence" value="ECO:0007669"/>
    <property type="project" value="UniProtKB-UniRule"/>
</dbReference>
<dbReference type="InterPro" id="IPR002314">
    <property type="entry name" value="aa-tRNA-synt_IIb"/>
</dbReference>
<dbReference type="GO" id="GO:0004829">
    <property type="term" value="F:threonine-tRNA ligase activity"/>
    <property type="evidence" value="ECO:0007669"/>
    <property type="project" value="UniProtKB-UniRule"/>
</dbReference>
<evidence type="ECO:0000256" key="6">
    <source>
        <dbReference type="ARBA" id="ARBA00022723"/>
    </source>
</evidence>
<feature type="binding site" evidence="14">
    <location>
        <position position="380"/>
    </location>
    <ligand>
        <name>Zn(2+)</name>
        <dbReference type="ChEBI" id="CHEBI:29105"/>
        <note>catalytic</note>
    </ligand>
</feature>
<evidence type="ECO:0000313" key="18">
    <source>
        <dbReference type="Proteomes" id="UP001165427"/>
    </source>
</evidence>
<keyword evidence="3 14" id="KW-0963">Cytoplasm</keyword>
<evidence type="ECO:0000256" key="7">
    <source>
        <dbReference type="ARBA" id="ARBA00022741"/>
    </source>
</evidence>
<comment type="caution">
    <text evidence="17">The sequence shown here is derived from an EMBL/GenBank/DDBJ whole genome shotgun (WGS) entry which is preliminary data.</text>
</comment>
<dbReference type="InterPro" id="IPR045864">
    <property type="entry name" value="aa-tRNA-synth_II/BPL/LPL"/>
</dbReference>
<dbReference type="InterPro" id="IPR002320">
    <property type="entry name" value="Thr-tRNA-ligase_IIa"/>
</dbReference>
<keyword evidence="10 14" id="KW-0694">RNA-binding</keyword>
<evidence type="ECO:0000256" key="2">
    <source>
        <dbReference type="ARBA" id="ARBA00008226"/>
    </source>
</evidence>
<reference evidence="17" key="1">
    <citation type="submission" date="2022-04" db="EMBL/GenBank/DDBJ databases">
        <title>Desulfatitalea alkaliphila sp. nov., a novel anaerobic sulfate-reducing bacterium isolated from terrestrial mud volcano, Taman Peninsula, Russia.</title>
        <authorList>
            <person name="Khomyakova M.A."/>
            <person name="Merkel A.Y."/>
            <person name="Slobodkin A.I."/>
        </authorList>
    </citation>
    <scope>NUCLEOTIDE SEQUENCE</scope>
    <source>
        <strain evidence="17">M08but</strain>
    </source>
</reference>
<dbReference type="InterPro" id="IPR047246">
    <property type="entry name" value="ThrRS_anticodon"/>
</dbReference>
<keyword evidence="7 14" id="KW-0547">Nucleotide-binding</keyword>
<dbReference type="GO" id="GO:0005737">
    <property type="term" value="C:cytoplasm"/>
    <property type="evidence" value="ECO:0007669"/>
    <property type="project" value="UniProtKB-SubCell"/>
</dbReference>
<evidence type="ECO:0000256" key="4">
    <source>
        <dbReference type="ARBA" id="ARBA00022555"/>
    </source>
</evidence>
<comment type="subcellular location">
    <subcellularLocation>
        <location evidence="1 14">Cytoplasm</location>
    </subcellularLocation>
</comment>